<keyword evidence="4" id="KW-1185">Reference proteome</keyword>
<feature type="region of interest" description="Disordered" evidence="1">
    <location>
        <begin position="705"/>
        <end position="730"/>
    </location>
</feature>
<dbReference type="OrthoDB" id="6361347at2759"/>
<dbReference type="AlphaFoldDB" id="A0A1Y2B0J9"/>
<feature type="region of interest" description="Disordered" evidence="1">
    <location>
        <begin position="574"/>
        <end position="595"/>
    </location>
</feature>
<dbReference type="STRING" id="1754190.A0A1Y2B0J9"/>
<feature type="compositionally biased region" description="Low complexity" evidence="1">
    <location>
        <begin position="713"/>
        <end position="725"/>
    </location>
</feature>
<name>A0A1Y2B0J9_9FUNG</name>
<sequence>MEDNINSEINYLDQQNLSYPENNETTASLMEKENIFSQPLETVSTSVTSNSNIPNTQFSYNENSDNVTSNVMMESNNDIINNKIKNRSNSITSNSNYQQSYVTDQNLRSRHSSLSEINTSPNYKRNSNNFISPNSSNFDNYSEHSSIPPTSPVSSLIHTPFYQTDLCKQGDERADAVVELLQIKPYQDALSIIIHHVVSRRTWGTPLEYKQHLLAKEFHELVCEVPSWVDWVKIQNGQKVFWRYAFPLWISCIGSAMTRGATLPIPSPNDNKTPNQRLLETSQFLIECMYPHSLKPGNFGWSTAVRIRCAHALARLNYRNTLKERINNNEPTPLEENMQKANMNQDIDNINPDQKYGPLESIEEQQYQEMLPVSQADLIRTILYLSLGSVSAMKRGFGIRMEKEEKEDYVLLWRYIAWLCGVDNQNNPLISLREGEVAAVQLINTESCMFLDDNAIRFTQAILQAMARLVPIFGNSKFIGAVTNEVAFRLMGNEVVTNMRLQPKPNEYHRQVVKWFIQYNRLICRVLAKNSFGKSLVSTINRLVVPKIVWFANSGKWVDYSRGVSGNNKNRAIAEGEESSQNSLNRSNEISPNKTEYFPSVAESSNFNKRVRRSQIRSIDSTLVNEYIENSGDLSINESHSEIDDPSNELIMEDEEWVQKPLNNYSKVKRNTIKRNSHPRPQSWSNDYSSKYSFEITESDSVSQCRYSEQPYSSSSSSNNNNNKDSLSKNEKDIPYPLHWFENLARLNMWAVVPAMSVAMAAYCVVLVYID</sequence>
<evidence type="ECO:0000256" key="1">
    <source>
        <dbReference type="SAM" id="MobiDB-lite"/>
    </source>
</evidence>
<evidence type="ECO:0000313" key="4">
    <source>
        <dbReference type="Proteomes" id="UP000193920"/>
    </source>
</evidence>
<dbReference type="PANTHER" id="PTHR37539:SF1">
    <property type="entry name" value="ER-BOUND OXYGENASE MPAB_MPAB'_RUBBER OXYGENASE CATALYTIC DOMAIN-CONTAINING PROTEIN"/>
    <property type="match status" value="1"/>
</dbReference>
<proteinExistence type="predicted"/>
<evidence type="ECO:0000256" key="2">
    <source>
        <dbReference type="SAM" id="Phobius"/>
    </source>
</evidence>
<dbReference type="PANTHER" id="PTHR37539">
    <property type="entry name" value="SECRETED PROTEIN-RELATED"/>
    <property type="match status" value="1"/>
</dbReference>
<gene>
    <name evidence="3" type="ORF">LY90DRAFT_513157</name>
</gene>
<dbReference type="Proteomes" id="UP000193920">
    <property type="component" value="Unassembled WGS sequence"/>
</dbReference>
<evidence type="ECO:0000313" key="3">
    <source>
        <dbReference type="EMBL" id="ORY28359.1"/>
    </source>
</evidence>
<feature type="transmembrane region" description="Helical" evidence="2">
    <location>
        <begin position="749"/>
        <end position="770"/>
    </location>
</feature>
<accession>A0A1Y2B0J9</accession>
<protein>
    <submittedName>
        <fullName evidence="3">Uncharacterized protein</fullName>
    </submittedName>
</protein>
<organism evidence="3 4">
    <name type="scientific">Neocallimastix californiae</name>
    <dbReference type="NCBI Taxonomy" id="1754190"/>
    <lineage>
        <taxon>Eukaryota</taxon>
        <taxon>Fungi</taxon>
        <taxon>Fungi incertae sedis</taxon>
        <taxon>Chytridiomycota</taxon>
        <taxon>Chytridiomycota incertae sedis</taxon>
        <taxon>Neocallimastigomycetes</taxon>
        <taxon>Neocallimastigales</taxon>
        <taxon>Neocallimastigaceae</taxon>
        <taxon>Neocallimastix</taxon>
    </lineage>
</organism>
<feature type="compositionally biased region" description="Polar residues" evidence="1">
    <location>
        <begin position="579"/>
        <end position="594"/>
    </location>
</feature>
<keyword evidence="2" id="KW-0472">Membrane</keyword>
<reference evidence="3 4" key="1">
    <citation type="submission" date="2016-08" db="EMBL/GenBank/DDBJ databases">
        <title>A Parts List for Fungal Cellulosomes Revealed by Comparative Genomics.</title>
        <authorList>
            <consortium name="DOE Joint Genome Institute"/>
            <person name="Haitjema C.H."/>
            <person name="Gilmore S.P."/>
            <person name="Henske J.K."/>
            <person name="Solomon K.V."/>
            <person name="De Groot R."/>
            <person name="Kuo A."/>
            <person name="Mondo S.J."/>
            <person name="Salamov A.A."/>
            <person name="Labutti K."/>
            <person name="Zhao Z."/>
            <person name="Chiniquy J."/>
            <person name="Barry K."/>
            <person name="Brewer H.M."/>
            <person name="Purvine S.O."/>
            <person name="Wright A.T."/>
            <person name="Boxma B."/>
            <person name="Van Alen T."/>
            <person name="Hackstein J.H."/>
            <person name="Baker S.E."/>
            <person name="Grigoriev I.V."/>
            <person name="O'Malley M.A."/>
        </authorList>
    </citation>
    <scope>NUCLEOTIDE SEQUENCE [LARGE SCALE GENOMIC DNA]</scope>
    <source>
        <strain evidence="3 4">G1</strain>
    </source>
</reference>
<comment type="caution">
    <text evidence="3">The sequence shown here is derived from an EMBL/GenBank/DDBJ whole genome shotgun (WGS) entry which is preliminary data.</text>
</comment>
<dbReference type="InterPro" id="IPR037473">
    <property type="entry name" value="Lcp-like"/>
</dbReference>
<keyword evidence="2" id="KW-0812">Transmembrane</keyword>
<keyword evidence="2" id="KW-1133">Transmembrane helix</keyword>
<dbReference type="EMBL" id="MCOG01000186">
    <property type="protein sequence ID" value="ORY28359.1"/>
    <property type="molecule type" value="Genomic_DNA"/>
</dbReference>